<keyword evidence="4" id="KW-1185">Reference proteome</keyword>
<feature type="compositionally biased region" description="Low complexity" evidence="1">
    <location>
        <begin position="23"/>
        <end position="37"/>
    </location>
</feature>
<accession>A0AAV7FWY4</accession>
<dbReference type="Proteomes" id="UP000775213">
    <property type="component" value="Unassembled WGS sequence"/>
</dbReference>
<keyword evidence="2" id="KW-0812">Transmembrane</keyword>
<feature type="transmembrane region" description="Helical" evidence="2">
    <location>
        <begin position="133"/>
        <end position="155"/>
    </location>
</feature>
<name>A0AAV7FWY4_DENCH</name>
<comment type="caution">
    <text evidence="3">The sequence shown here is derived from an EMBL/GenBank/DDBJ whole genome shotgun (WGS) entry which is preliminary data.</text>
</comment>
<evidence type="ECO:0000313" key="4">
    <source>
        <dbReference type="Proteomes" id="UP000775213"/>
    </source>
</evidence>
<proteinExistence type="predicted"/>
<keyword evidence="2" id="KW-1133">Transmembrane helix</keyword>
<feature type="transmembrane region" description="Helical" evidence="2">
    <location>
        <begin position="161"/>
        <end position="181"/>
    </location>
</feature>
<dbReference type="PANTHER" id="PTHR33709:SF17">
    <property type="entry name" value="UBIQUITIN-SPECIFIC PROTEASE FAMILY C19-RELATED PROTEIN"/>
    <property type="match status" value="1"/>
</dbReference>
<dbReference type="EMBL" id="JAGFBR010000019">
    <property type="protein sequence ID" value="KAH0448526.1"/>
    <property type="molecule type" value="Genomic_DNA"/>
</dbReference>
<gene>
    <name evidence="3" type="ORF">IEQ34_022326</name>
</gene>
<evidence type="ECO:0000256" key="1">
    <source>
        <dbReference type="SAM" id="MobiDB-lite"/>
    </source>
</evidence>
<feature type="region of interest" description="Disordered" evidence="1">
    <location>
        <begin position="1"/>
        <end position="40"/>
    </location>
</feature>
<evidence type="ECO:0000256" key="2">
    <source>
        <dbReference type="SAM" id="Phobius"/>
    </source>
</evidence>
<feature type="region of interest" description="Disordered" evidence="1">
    <location>
        <begin position="58"/>
        <end position="83"/>
    </location>
</feature>
<protein>
    <submittedName>
        <fullName evidence="3">Uncharacterized protein</fullName>
    </submittedName>
</protein>
<dbReference type="AlphaFoldDB" id="A0AAV7FWY4"/>
<organism evidence="3 4">
    <name type="scientific">Dendrobium chrysotoxum</name>
    <name type="common">Orchid</name>
    <dbReference type="NCBI Taxonomy" id="161865"/>
    <lineage>
        <taxon>Eukaryota</taxon>
        <taxon>Viridiplantae</taxon>
        <taxon>Streptophyta</taxon>
        <taxon>Embryophyta</taxon>
        <taxon>Tracheophyta</taxon>
        <taxon>Spermatophyta</taxon>
        <taxon>Magnoliopsida</taxon>
        <taxon>Liliopsida</taxon>
        <taxon>Asparagales</taxon>
        <taxon>Orchidaceae</taxon>
        <taxon>Epidendroideae</taxon>
        <taxon>Malaxideae</taxon>
        <taxon>Dendrobiinae</taxon>
        <taxon>Dendrobium</taxon>
    </lineage>
</organism>
<reference evidence="3 4" key="1">
    <citation type="journal article" date="2021" name="Hortic Res">
        <title>Chromosome-scale assembly of the Dendrobium chrysotoxum genome enhances the understanding of orchid evolution.</title>
        <authorList>
            <person name="Zhang Y."/>
            <person name="Zhang G.Q."/>
            <person name="Zhang D."/>
            <person name="Liu X.D."/>
            <person name="Xu X.Y."/>
            <person name="Sun W.H."/>
            <person name="Yu X."/>
            <person name="Zhu X."/>
            <person name="Wang Z.W."/>
            <person name="Zhao X."/>
            <person name="Zhong W.Y."/>
            <person name="Chen H."/>
            <person name="Yin W.L."/>
            <person name="Huang T."/>
            <person name="Niu S.C."/>
            <person name="Liu Z.J."/>
        </authorList>
    </citation>
    <scope>NUCLEOTIDE SEQUENCE [LARGE SCALE GENOMIC DNA]</scope>
    <source>
        <strain evidence="3">Lindl</strain>
    </source>
</reference>
<dbReference type="PANTHER" id="PTHR33709">
    <property type="entry name" value="OSJNBA0035M09.9 PROTEIN"/>
    <property type="match status" value="1"/>
</dbReference>
<dbReference type="InterPro" id="IPR040339">
    <property type="entry name" value="At1g16860-like"/>
</dbReference>
<evidence type="ECO:0000313" key="3">
    <source>
        <dbReference type="EMBL" id="KAH0448526.1"/>
    </source>
</evidence>
<keyword evidence="2" id="KW-0472">Membrane</keyword>
<sequence>MSSGRRAHKLSTGMLVSGMPPGAAKARAPTTSSAAAPYTGGGVRLSGELARMFDIPIDRPSVSKSSNSGPMPRISGPSSTKVTSGPLLSPTGLITSGPIGEFPPVPSAKKKKVSPGLTVLESEISFSFWLPKVWLAVSAVAFAVAIGVAGFVWAAVGRPQIFLSFAGAAVVVGVVALWNWARGRRELERYFRAYPDTSINPRNLPISKLVKITGLVTCGNTSLDTSYQNVPRCAYTSIELHARKPWNLSIASYTAHSWTLRHSERYVADFYVSDLNSGTRVLVRAGNGAKVVSFVKPATTLHVSIKNNEQFPSLLRWLQNHSIPTDDLEMRFEEGYIREGSTVSVLGTLKTHENLIIIDPPDKASSTGWQWMRCFLPMHVDGLILIGDETPLEELCHACSSFYLNVMEAVSRNESCFLVQRKINENLERMTW</sequence>